<evidence type="ECO:0000256" key="1">
    <source>
        <dbReference type="SAM" id="MobiDB-lite"/>
    </source>
</evidence>
<comment type="caution">
    <text evidence="2">The sequence shown here is derived from an EMBL/GenBank/DDBJ whole genome shotgun (WGS) entry which is preliminary data.</text>
</comment>
<proteinExistence type="predicted"/>
<dbReference type="AlphaFoldDB" id="A0AA88J2H8"/>
<dbReference type="Proteomes" id="UP001187192">
    <property type="component" value="Unassembled WGS sequence"/>
</dbReference>
<evidence type="ECO:0000313" key="3">
    <source>
        <dbReference type="Proteomes" id="UP001187192"/>
    </source>
</evidence>
<dbReference type="EMBL" id="BTGU01000095">
    <property type="protein sequence ID" value="GMN60067.1"/>
    <property type="molecule type" value="Genomic_DNA"/>
</dbReference>
<gene>
    <name evidence="2" type="ORF">TIFTF001_029161</name>
</gene>
<evidence type="ECO:0000313" key="2">
    <source>
        <dbReference type="EMBL" id="GMN60067.1"/>
    </source>
</evidence>
<feature type="region of interest" description="Disordered" evidence="1">
    <location>
        <begin position="110"/>
        <end position="130"/>
    </location>
</feature>
<protein>
    <submittedName>
        <fullName evidence="2">Uncharacterized protein</fullName>
    </submittedName>
</protein>
<name>A0AA88J2H8_FICCA</name>
<reference evidence="2" key="1">
    <citation type="submission" date="2023-07" db="EMBL/GenBank/DDBJ databases">
        <title>draft genome sequence of fig (Ficus carica).</title>
        <authorList>
            <person name="Takahashi T."/>
            <person name="Nishimura K."/>
        </authorList>
    </citation>
    <scope>NUCLEOTIDE SEQUENCE</scope>
</reference>
<accession>A0AA88J2H8</accession>
<sequence length="130" mass="14322">MKASKFSCVVPTGHKGGFNPWLRATVSNLPDKLDARLWRDDIADCEIWTRVKVGVRFWGLVSERGSELGFGDKFQGRGLDRVSRQGSGSGFEVEIGVGFQGRVGLGFRDGSPDRGWVSGLDSDPRHETRP</sequence>
<organism evidence="2 3">
    <name type="scientific">Ficus carica</name>
    <name type="common">Common fig</name>
    <dbReference type="NCBI Taxonomy" id="3494"/>
    <lineage>
        <taxon>Eukaryota</taxon>
        <taxon>Viridiplantae</taxon>
        <taxon>Streptophyta</taxon>
        <taxon>Embryophyta</taxon>
        <taxon>Tracheophyta</taxon>
        <taxon>Spermatophyta</taxon>
        <taxon>Magnoliopsida</taxon>
        <taxon>eudicotyledons</taxon>
        <taxon>Gunneridae</taxon>
        <taxon>Pentapetalae</taxon>
        <taxon>rosids</taxon>
        <taxon>fabids</taxon>
        <taxon>Rosales</taxon>
        <taxon>Moraceae</taxon>
        <taxon>Ficeae</taxon>
        <taxon>Ficus</taxon>
    </lineage>
</organism>
<keyword evidence="3" id="KW-1185">Reference proteome</keyword>